<feature type="compositionally biased region" description="Low complexity" evidence="1">
    <location>
        <begin position="23"/>
        <end position="34"/>
    </location>
</feature>
<organism evidence="2 3">
    <name type="scientific">Chaetomium globosum (strain ATCC 6205 / CBS 148.51 / DSM 1962 / NBRC 6347 / NRRL 1970)</name>
    <name type="common">Soil fungus</name>
    <dbReference type="NCBI Taxonomy" id="306901"/>
    <lineage>
        <taxon>Eukaryota</taxon>
        <taxon>Fungi</taxon>
        <taxon>Dikarya</taxon>
        <taxon>Ascomycota</taxon>
        <taxon>Pezizomycotina</taxon>
        <taxon>Sordariomycetes</taxon>
        <taxon>Sordariomycetidae</taxon>
        <taxon>Sordariales</taxon>
        <taxon>Chaetomiaceae</taxon>
        <taxon>Chaetomium</taxon>
    </lineage>
</organism>
<dbReference type="OrthoDB" id="5279705at2759"/>
<dbReference type="OMA" id="QDMDAYM"/>
<feature type="region of interest" description="Disordered" evidence="1">
    <location>
        <begin position="1"/>
        <end position="123"/>
    </location>
</feature>
<protein>
    <submittedName>
        <fullName evidence="2">Uncharacterized protein</fullName>
    </submittedName>
</protein>
<dbReference type="InParanoid" id="Q2GYB3"/>
<proteinExistence type="predicted"/>
<evidence type="ECO:0000313" key="3">
    <source>
        <dbReference type="Proteomes" id="UP000001056"/>
    </source>
</evidence>
<reference evidence="3" key="1">
    <citation type="journal article" date="2015" name="Genome Announc.">
        <title>Draft genome sequence of the cellulolytic fungus Chaetomium globosum.</title>
        <authorList>
            <person name="Cuomo C.A."/>
            <person name="Untereiner W.A."/>
            <person name="Ma L.-J."/>
            <person name="Grabherr M."/>
            <person name="Birren B.W."/>
        </authorList>
    </citation>
    <scope>NUCLEOTIDE SEQUENCE [LARGE SCALE GENOMIC DNA]</scope>
    <source>
        <strain evidence="3">ATCC 6205 / CBS 148.51 / DSM 1962 / NBRC 6347 / NRRL 1970</strain>
    </source>
</reference>
<sequence length="300" mass="34579">MPQTPPRFGFGRPGQGHHQNHRPVFPSPLSSSPVRAASLSPPPFQNQQQTVSQPLSPCNSNLLNTLPWHTQSSPTQGGQIFYPSPTHSENHNASSSNNSKLFRFASRNPRPNPVVKRREDAQEGRRRLFFQNVRQRQEDKRWERRGGEDEVANSPTQLLKLEWWRLTRERNQAKAAEAAQYLGAMDADLAAQEEEELRMLAQQQYLQYLQYEQQYQQQHQPQRGYADRDADAMMADAIVQQEEAELEALVSDLERKRESAHFSDDEDYDGLFMDLIQQQQQRQDDDAGMGTSWSQDVEMT</sequence>
<feature type="compositionally biased region" description="Low complexity" evidence="1">
    <location>
        <begin position="1"/>
        <end position="10"/>
    </location>
</feature>
<feature type="region of interest" description="Disordered" evidence="1">
    <location>
        <begin position="277"/>
        <end position="300"/>
    </location>
</feature>
<dbReference type="eggNOG" id="ENOG502SCE7">
    <property type="taxonomic scope" value="Eukaryota"/>
</dbReference>
<evidence type="ECO:0000256" key="1">
    <source>
        <dbReference type="SAM" id="MobiDB-lite"/>
    </source>
</evidence>
<dbReference type="HOGENOM" id="CLU_070839_1_0_1"/>
<accession>Q2GYB3</accession>
<dbReference type="VEuPathDB" id="FungiDB:CHGG_07041"/>
<feature type="compositionally biased region" description="Polar residues" evidence="1">
    <location>
        <begin position="45"/>
        <end position="78"/>
    </location>
</feature>
<dbReference type="EMBL" id="CH408033">
    <property type="protein sequence ID" value="EAQ85788.1"/>
    <property type="molecule type" value="Genomic_DNA"/>
</dbReference>
<dbReference type="GeneID" id="4393182"/>
<dbReference type="Proteomes" id="UP000001056">
    <property type="component" value="Unassembled WGS sequence"/>
</dbReference>
<evidence type="ECO:0000313" key="2">
    <source>
        <dbReference type="EMBL" id="EAQ85788.1"/>
    </source>
</evidence>
<dbReference type="AlphaFoldDB" id="Q2GYB3"/>
<feature type="compositionally biased region" description="Polar residues" evidence="1">
    <location>
        <begin position="291"/>
        <end position="300"/>
    </location>
</feature>
<dbReference type="RefSeq" id="XP_001224697.1">
    <property type="nucleotide sequence ID" value="XM_001224696.1"/>
</dbReference>
<gene>
    <name evidence="2" type="ORF">CHGG_07041</name>
</gene>
<keyword evidence="3" id="KW-1185">Reference proteome</keyword>
<dbReference type="STRING" id="306901.Q2GYB3"/>
<name>Q2GYB3_CHAGB</name>